<sequence>MWRNHCGVLIAMPKIDWIVAMAATVLLLGFLAWSLPKLAEYHNNNDQQYQTVANQKGSEPPSYNCNILSAPLSINCSPVPPDGTDNTDYTAQYDLNAQQDMALAAFGVIIATVIGSGISGVTIFFVFRTLLETRTTNEITRKFYELESRPFLSIELVDGEQFRIINGQLGKDRDGEFQEQELLCRLVNGGRTVAIAKKFLRRWEVKRAGNDPSELSNSFIADNELVAKEINVPVGPNAPSAPIITGSTRGEMSSKVTTGDWLYFYGFLEFSDPGEQFRGRIGFCFVYDIRDPTRGIYVALPTENAKYWYYEELQD</sequence>
<evidence type="ECO:0000313" key="2">
    <source>
        <dbReference type="EMBL" id="GLS87675.1"/>
    </source>
</evidence>
<dbReference type="EMBL" id="BSPP01000010">
    <property type="protein sequence ID" value="GLS87675.1"/>
    <property type="molecule type" value="Genomic_DNA"/>
</dbReference>
<feature type="transmembrane region" description="Helical" evidence="1">
    <location>
        <begin position="103"/>
        <end position="127"/>
    </location>
</feature>
<dbReference type="Proteomes" id="UP001157355">
    <property type="component" value="Unassembled WGS sequence"/>
</dbReference>
<evidence type="ECO:0000256" key="1">
    <source>
        <dbReference type="SAM" id="Phobius"/>
    </source>
</evidence>
<keyword evidence="1" id="KW-0812">Transmembrane</keyword>
<protein>
    <submittedName>
        <fullName evidence="2">Uncharacterized protein</fullName>
    </submittedName>
</protein>
<keyword evidence="1" id="KW-1133">Transmembrane helix</keyword>
<reference evidence="2 3" key="1">
    <citation type="journal article" date="2014" name="Int. J. Syst. Evol. Microbiol.">
        <title>Complete genome sequence of Corynebacterium casei LMG S-19264T (=DSM 44701T), isolated from a smear-ripened cheese.</title>
        <authorList>
            <consortium name="US DOE Joint Genome Institute (JGI-PGF)"/>
            <person name="Walter F."/>
            <person name="Albersmeier A."/>
            <person name="Kalinowski J."/>
            <person name="Ruckert C."/>
        </authorList>
    </citation>
    <scope>NUCLEOTIDE SEQUENCE [LARGE SCALE GENOMIC DNA]</scope>
    <source>
        <strain evidence="2 3">NBRC 111766</strain>
    </source>
</reference>
<proteinExistence type="predicted"/>
<feature type="transmembrane region" description="Helical" evidence="1">
    <location>
        <begin position="15"/>
        <end position="35"/>
    </location>
</feature>
<dbReference type="AlphaFoldDB" id="A0AA37TY31"/>
<evidence type="ECO:0000313" key="3">
    <source>
        <dbReference type="Proteomes" id="UP001157355"/>
    </source>
</evidence>
<comment type="caution">
    <text evidence="2">The sequence shown here is derived from an EMBL/GenBank/DDBJ whole genome shotgun (WGS) entry which is preliminary data.</text>
</comment>
<accession>A0AA37TY31</accession>
<dbReference type="RefSeq" id="WP_284325849.1">
    <property type="nucleotide sequence ID" value="NZ_BSPP01000010.1"/>
</dbReference>
<keyword evidence="1" id="KW-0472">Membrane</keyword>
<gene>
    <name evidence="2" type="ORF">GCM10010873_26490</name>
</gene>
<keyword evidence="3" id="KW-1185">Reference proteome</keyword>
<name>A0AA37TY31_9RHOB</name>
<organism evidence="2 3">
    <name type="scientific">Cypionkella aquatica</name>
    <dbReference type="NCBI Taxonomy" id="1756042"/>
    <lineage>
        <taxon>Bacteria</taxon>
        <taxon>Pseudomonadati</taxon>
        <taxon>Pseudomonadota</taxon>
        <taxon>Alphaproteobacteria</taxon>
        <taxon>Rhodobacterales</taxon>
        <taxon>Paracoccaceae</taxon>
        <taxon>Cypionkella</taxon>
    </lineage>
</organism>